<keyword evidence="2" id="KW-1185">Reference proteome</keyword>
<dbReference type="EnsemblPlants" id="Kaladp1314s0021.1.v1.1">
    <property type="protein sequence ID" value="Kaladp1314s0021.1.v1.1"/>
    <property type="gene ID" value="Kaladp1314s0021.v1.1"/>
</dbReference>
<dbReference type="Gramene" id="Kaladp1314s0021.1.v1.1">
    <property type="protein sequence ID" value="Kaladp1314s0021.1.v1.1"/>
    <property type="gene ID" value="Kaladp1314s0021.v1.1"/>
</dbReference>
<reference evidence="1" key="1">
    <citation type="submission" date="2021-01" db="UniProtKB">
        <authorList>
            <consortium name="EnsemblPlants"/>
        </authorList>
    </citation>
    <scope>IDENTIFICATION</scope>
</reference>
<proteinExistence type="predicted"/>
<name>A0A7N0VN74_KALFE</name>
<sequence length="74" mass="8364">METLSPLSPSAALPFQSPLCRSFLSFVVLFSYARRTTPNRSDSQLPDLPGKKLRYSQLLSNHPNLHSWMKLCQG</sequence>
<evidence type="ECO:0000313" key="1">
    <source>
        <dbReference type="EnsemblPlants" id="Kaladp1314s0021.1.v1.1"/>
    </source>
</evidence>
<accession>A0A7N0VN74</accession>
<evidence type="ECO:0000313" key="2">
    <source>
        <dbReference type="Proteomes" id="UP000594263"/>
    </source>
</evidence>
<organism evidence="1 2">
    <name type="scientific">Kalanchoe fedtschenkoi</name>
    <name type="common">Lavender scallops</name>
    <name type="synonym">South American air plant</name>
    <dbReference type="NCBI Taxonomy" id="63787"/>
    <lineage>
        <taxon>Eukaryota</taxon>
        <taxon>Viridiplantae</taxon>
        <taxon>Streptophyta</taxon>
        <taxon>Embryophyta</taxon>
        <taxon>Tracheophyta</taxon>
        <taxon>Spermatophyta</taxon>
        <taxon>Magnoliopsida</taxon>
        <taxon>eudicotyledons</taxon>
        <taxon>Gunneridae</taxon>
        <taxon>Pentapetalae</taxon>
        <taxon>Saxifragales</taxon>
        <taxon>Crassulaceae</taxon>
        <taxon>Kalanchoe</taxon>
    </lineage>
</organism>
<dbReference type="AlphaFoldDB" id="A0A7N0VN74"/>
<protein>
    <submittedName>
        <fullName evidence="1">Uncharacterized protein</fullName>
    </submittedName>
</protein>
<dbReference type="Proteomes" id="UP000594263">
    <property type="component" value="Unplaced"/>
</dbReference>